<dbReference type="Gene3D" id="1.20.144.10">
    <property type="entry name" value="Phosphatidic acid phosphatase type 2/haloperoxidase"/>
    <property type="match status" value="1"/>
</dbReference>
<keyword evidence="5 7" id="KW-1133">Transmembrane helix</keyword>
<dbReference type="SMART" id="SM00014">
    <property type="entry name" value="acidPPc"/>
    <property type="match status" value="1"/>
</dbReference>
<evidence type="ECO:0000256" key="5">
    <source>
        <dbReference type="ARBA" id="ARBA00022989"/>
    </source>
</evidence>
<organism evidence="9 10">
    <name type="scientific">Peptoniphilus olsenii</name>
    <dbReference type="NCBI Taxonomy" id="411570"/>
    <lineage>
        <taxon>Bacteria</taxon>
        <taxon>Bacillati</taxon>
        <taxon>Bacillota</taxon>
        <taxon>Tissierellia</taxon>
        <taxon>Tissierellales</taxon>
        <taxon>Peptoniphilaceae</taxon>
        <taxon>Peptoniphilus</taxon>
    </lineage>
</organism>
<evidence type="ECO:0000256" key="6">
    <source>
        <dbReference type="ARBA" id="ARBA00023136"/>
    </source>
</evidence>
<evidence type="ECO:0000256" key="2">
    <source>
        <dbReference type="ARBA" id="ARBA00022475"/>
    </source>
</evidence>
<name>A0ABV2J9Z3_9FIRM</name>
<gene>
    <name evidence="9" type="ORF">ABID14_001221</name>
</gene>
<protein>
    <submittedName>
        <fullName evidence="9">Undecaprenyl-diphosphatase</fullName>
        <ecNumber evidence="9">3.6.1.27</ecNumber>
    </submittedName>
</protein>
<accession>A0ABV2J9Z3</accession>
<evidence type="ECO:0000256" key="3">
    <source>
        <dbReference type="ARBA" id="ARBA00022692"/>
    </source>
</evidence>
<reference evidence="9 10" key="1">
    <citation type="submission" date="2024-06" db="EMBL/GenBank/DDBJ databases">
        <title>Genomic Encyclopedia of Type Strains, Phase IV (KMG-IV): sequencing the most valuable type-strain genomes for metagenomic binning, comparative biology and taxonomic classification.</title>
        <authorList>
            <person name="Goeker M."/>
        </authorList>
    </citation>
    <scope>NUCLEOTIDE SEQUENCE [LARGE SCALE GENOMIC DNA]</scope>
    <source>
        <strain evidence="9 10">DSM 21460</strain>
    </source>
</reference>
<evidence type="ECO:0000256" key="4">
    <source>
        <dbReference type="ARBA" id="ARBA00022801"/>
    </source>
</evidence>
<comment type="subcellular location">
    <subcellularLocation>
        <location evidence="1">Cell membrane</location>
        <topology evidence="1">Multi-pass membrane protein</topology>
    </subcellularLocation>
</comment>
<dbReference type="GO" id="GO:0050380">
    <property type="term" value="F:undecaprenyl-diphosphatase activity"/>
    <property type="evidence" value="ECO:0007669"/>
    <property type="project" value="UniProtKB-EC"/>
</dbReference>
<evidence type="ECO:0000313" key="9">
    <source>
        <dbReference type="EMBL" id="MET3617587.1"/>
    </source>
</evidence>
<dbReference type="SUPFAM" id="SSF48317">
    <property type="entry name" value="Acid phosphatase/Vanadium-dependent haloperoxidase"/>
    <property type="match status" value="1"/>
</dbReference>
<sequence>MRVLDLNILRFLQKLRFPLLDLLMTFVTTIGNGGIIWIVISLVLLIQNDKKNRMAFTIILSLIISSVIGLLILKPIIARPRPFLTANFNDLLIKAPIGYSFPSGHTSSSFAAGTAIYKHNKKFGHLAFVLATLIAISRMYHFVHYPTDIIGGVLLGLASGIVSYKITKHIENKKKD</sequence>
<dbReference type="EMBL" id="JBEPMA010000006">
    <property type="protein sequence ID" value="MET3617587.1"/>
    <property type="molecule type" value="Genomic_DNA"/>
</dbReference>
<keyword evidence="10" id="KW-1185">Reference proteome</keyword>
<feature type="domain" description="Phosphatidic acid phosphatase type 2/haloperoxidase" evidence="8">
    <location>
        <begin position="56"/>
        <end position="164"/>
    </location>
</feature>
<dbReference type="InterPro" id="IPR036938">
    <property type="entry name" value="PAP2/HPO_sf"/>
</dbReference>
<dbReference type="RefSeq" id="WP_354368186.1">
    <property type="nucleotide sequence ID" value="NZ_JBEPMA010000006.1"/>
</dbReference>
<dbReference type="EC" id="3.6.1.27" evidence="9"/>
<keyword evidence="4 9" id="KW-0378">Hydrolase</keyword>
<comment type="caution">
    <text evidence="9">The sequence shown here is derived from an EMBL/GenBank/DDBJ whole genome shotgun (WGS) entry which is preliminary data.</text>
</comment>
<keyword evidence="3 7" id="KW-0812">Transmembrane</keyword>
<evidence type="ECO:0000256" key="7">
    <source>
        <dbReference type="SAM" id="Phobius"/>
    </source>
</evidence>
<dbReference type="PANTHER" id="PTHR14969">
    <property type="entry name" value="SPHINGOSINE-1-PHOSPHATE PHOSPHOHYDROLASE"/>
    <property type="match status" value="1"/>
</dbReference>
<evidence type="ECO:0000259" key="8">
    <source>
        <dbReference type="SMART" id="SM00014"/>
    </source>
</evidence>
<keyword evidence="2" id="KW-1003">Cell membrane</keyword>
<feature type="transmembrane region" description="Helical" evidence="7">
    <location>
        <begin position="20"/>
        <end position="47"/>
    </location>
</feature>
<evidence type="ECO:0000313" key="10">
    <source>
        <dbReference type="Proteomes" id="UP001549162"/>
    </source>
</evidence>
<dbReference type="Pfam" id="PF01569">
    <property type="entry name" value="PAP2"/>
    <property type="match status" value="1"/>
</dbReference>
<feature type="transmembrane region" description="Helical" evidence="7">
    <location>
        <begin position="53"/>
        <end position="73"/>
    </location>
</feature>
<keyword evidence="6 7" id="KW-0472">Membrane</keyword>
<evidence type="ECO:0000256" key="1">
    <source>
        <dbReference type="ARBA" id="ARBA00004651"/>
    </source>
</evidence>
<proteinExistence type="predicted"/>
<dbReference type="PANTHER" id="PTHR14969:SF62">
    <property type="entry name" value="DECAPRENYLPHOSPHORYL-5-PHOSPHORIBOSE PHOSPHATASE RV3807C-RELATED"/>
    <property type="match status" value="1"/>
</dbReference>
<dbReference type="Proteomes" id="UP001549162">
    <property type="component" value="Unassembled WGS sequence"/>
</dbReference>
<dbReference type="InterPro" id="IPR000326">
    <property type="entry name" value="PAP2/HPO"/>
</dbReference>
<feature type="transmembrane region" description="Helical" evidence="7">
    <location>
        <begin position="149"/>
        <end position="167"/>
    </location>
</feature>